<dbReference type="Proteomes" id="UP000001285">
    <property type="component" value="Chromosome"/>
</dbReference>
<evidence type="ECO:0000313" key="2">
    <source>
        <dbReference type="EMBL" id="AEN99633.1"/>
    </source>
</evidence>
<dbReference type="PANTHER" id="PTHR43685">
    <property type="entry name" value="GLYCOSYLTRANSFERASE"/>
    <property type="match status" value="1"/>
</dbReference>
<dbReference type="Pfam" id="PF00535">
    <property type="entry name" value="Glycos_transf_2"/>
    <property type="match status" value="1"/>
</dbReference>
<dbReference type="CDD" id="cd04185">
    <property type="entry name" value="GT_2_like_b"/>
    <property type="match status" value="1"/>
</dbReference>
<evidence type="ECO:0000313" key="3">
    <source>
        <dbReference type="Proteomes" id="UP000001285"/>
    </source>
</evidence>
<dbReference type="HOGENOM" id="CLU_023845_2_1_9"/>
<proteinExistence type="predicted"/>
<dbReference type="SUPFAM" id="SSF53448">
    <property type="entry name" value="Nucleotide-diphospho-sugar transferases"/>
    <property type="match status" value="1"/>
</dbReference>
<reference evidence="2 3" key="1">
    <citation type="journal article" date="2011" name="Microb. Cell Fact.">
        <title>Genomic analysis reveals Lactobacillus sanfranciscensis as stable element in traditional sourdoughs.</title>
        <authorList>
            <person name="Vogel R.F."/>
            <person name="Pavlovic M."/>
            <person name="Ehrmann M.A."/>
            <person name="Wiezer A."/>
            <person name="Liesegang H."/>
            <person name="Offschanka S."/>
            <person name="Voget S."/>
            <person name="Angelov A."/>
            <person name="Bocker G."/>
            <person name="Liebl W."/>
        </authorList>
    </citation>
    <scope>NUCLEOTIDE SEQUENCE [LARGE SCALE GENOMIC DNA]</scope>
    <source>
        <strain evidence="2 3">TMW 1.1304</strain>
    </source>
</reference>
<dbReference type="AlphaFoldDB" id="G2KUN5"/>
<name>G2KUN5_FRUST</name>
<dbReference type="EMBL" id="CP002461">
    <property type="protein sequence ID" value="AEN99633.1"/>
    <property type="molecule type" value="Genomic_DNA"/>
</dbReference>
<dbReference type="PANTHER" id="PTHR43685:SF2">
    <property type="entry name" value="GLYCOSYLTRANSFERASE 2-LIKE DOMAIN-CONTAINING PROTEIN"/>
    <property type="match status" value="1"/>
</dbReference>
<accession>G2KUN5</accession>
<dbReference type="RefSeq" id="WP_014082484.1">
    <property type="nucleotide sequence ID" value="NC_015978.1"/>
</dbReference>
<keyword evidence="3" id="KW-1185">Reference proteome</keyword>
<dbReference type="InterPro" id="IPR029044">
    <property type="entry name" value="Nucleotide-diphossugar_trans"/>
</dbReference>
<gene>
    <name evidence="2" type="ordered locus">LSA_12630</name>
</gene>
<dbReference type="OrthoDB" id="7665907at2"/>
<dbReference type="eggNOG" id="COG1216">
    <property type="taxonomic scope" value="Bacteria"/>
</dbReference>
<organism evidence="2 3">
    <name type="scientific">Fructilactobacillus sanfranciscensis (strain TMW 1.1304)</name>
    <name type="common">Lactobacillus sanfranciscensis</name>
    <dbReference type="NCBI Taxonomy" id="714313"/>
    <lineage>
        <taxon>Bacteria</taxon>
        <taxon>Bacillati</taxon>
        <taxon>Bacillota</taxon>
        <taxon>Bacilli</taxon>
        <taxon>Lactobacillales</taxon>
        <taxon>Lactobacillaceae</taxon>
        <taxon>Fructilactobacillus</taxon>
    </lineage>
</organism>
<dbReference type="InterPro" id="IPR001173">
    <property type="entry name" value="Glyco_trans_2-like"/>
</dbReference>
<dbReference type="KEGG" id="lsn:LSA_12630"/>
<sequence>MNKEVAVVLVTFNRLELLKKSINSVLSQTTPVKKIFIINNHSTDGTENYLKGYQNDNRFKVINLKENLGGAGGFSAGLKAAYGDGPYDYYWIMDDDTLPEPDALKNLLKVELSAGVLASNVLWRDTDEVSIMNIPDPDNKWTAKSLDDLYRISSSSFVSMLISNKAIEICGLPIKEFFIWGDDKEYSNRIIKKLDGYFVPKSIVRHQTKTNTGVDIINEPNKGRINRYFYAERNELYIAKRDGLKATIKNELSFLSLIIKICIRKSNFKLKKLKTIIKGHFAGWFFKPKVEQVTQKEK</sequence>
<dbReference type="InterPro" id="IPR050834">
    <property type="entry name" value="Glycosyltransf_2"/>
</dbReference>
<dbReference type="STRING" id="714313.LSA_12630"/>
<dbReference type="Gene3D" id="3.90.550.10">
    <property type="entry name" value="Spore Coat Polysaccharide Biosynthesis Protein SpsA, Chain A"/>
    <property type="match status" value="1"/>
</dbReference>
<evidence type="ECO:0000259" key="1">
    <source>
        <dbReference type="Pfam" id="PF00535"/>
    </source>
</evidence>
<protein>
    <recommendedName>
        <fullName evidence="1">Glycosyltransferase 2-like domain-containing protein</fullName>
    </recommendedName>
</protein>
<feature type="domain" description="Glycosyltransferase 2-like" evidence="1">
    <location>
        <begin position="7"/>
        <end position="109"/>
    </location>
</feature>